<proteinExistence type="predicted"/>
<dbReference type="Proteomes" id="UP000237061">
    <property type="component" value="Unassembled WGS sequence"/>
</dbReference>
<dbReference type="EMBL" id="PPXC01000026">
    <property type="protein sequence ID" value="POH71644.1"/>
    <property type="molecule type" value="Genomic_DNA"/>
</dbReference>
<evidence type="ECO:0000313" key="1">
    <source>
        <dbReference type="EMBL" id="POH71644.1"/>
    </source>
</evidence>
<protein>
    <submittedName>
        <fullName evidence="1">Uncharacterized protein</fullName>
    </submittedName>
</protein>
<comment type="caution">
    <text evidence="1">The sequence shown here is derived from an EMBL/GenBank/DDBJ whole genome shotgun (WGS) entry which is preliminary data.</text>
</comment>
<keyword evidence="2" id="KW-1185">Reference proteome</keyword>
<gene>
    <name evidence="1" type="ORF">CVS27_19845</name>
</gene>
<reference evidence="1 2" key="1">
    <citation type="submission" date="2018-01" db="EMBL/GenBank/DDBJ databases">
        <title>Arthrobacter sp. nov., from glaciers in China.</title>
        <authorList>
            <person name="Liu Q."/>
            <person name="Xin Y.-H."/>
        </authorList>
    </citation>
    <scope>NUCLEOTIDE SEQUENCE [LARGE SCALE GENOMIC DNA]</scope>
    <source>
        <strain evidence="1 2">HLT2-12-2</strain>
    </source>
</reference>
<sequence>MYAIRSALDQIVGADELIDAAVRALVEGADSPSLPILAGLLRREEDQAQELFRAVTNELDLAPALPMDLAGMRWQLIHWLCESIVDGRAKPEVAGDSIGDFWDQMGYPESLRPFVAWVSEWNDWDPSWDVERDHYRQLIVVEAKALLNVPWPPTQVNRTDL</sequence>
<evidence type="ECO:0000313" key="2">
    <source>
        <dbReference type="Proteomes" id="UP000237061"/>
    </source>
</evidence>
<accession>A0A2S3ZRB1</accession>
<organism evidence="1 2">
    <name type="scientific">Arthrobacter glacialis</name>
    <dbReference type="NCBI Taxonomy" id="1664"/>
    <lineage>
        <taxon>Bacteria</taxon>
        <taxon>Bacillati</taxon>
        <taxon>Actinomycetota</taxon>
        <taxon>Actinomycetes</taxon>
        <taxon>Micrococcales</taxon>
        <taxon>Micrococcaceae</taxon>
        <taxon>Arthrobacter</taxon>
    </lineage>
</organism>
<name>A0A2S3ZRB1_ARTGL</name>
<dbReference type="AlphaFoldDB" id="A0A2S3ZRB1"/>